<evidence type="ECO:0000313" key="3">
    <source>
        <dbReference type="Proteomes" id="UP000676917"/>
    </source>
</evidence>
<feature type="transmembrane region" description="Helical" evidence="1">
    <location>
        <begin position="33"/>
        <end position="55"/>
    </location>
</feature>
<reference evidence="2" key="1">
    <citation type="submission" date="2021-03" db="EMBL/GenBank/DDBJ databases">
        <title>Antimicrobial resistance genes in bacteria isolated from Japanese honey, and their potential for conferring macrolide and lincosamide resistance in the American foulbrood pathogen Paenibacillus larvae.</title>
        <authorList>
            <person name="Okamoto M."/>
            <person name="Kumagai M."/>
            <person name="Kanamori H."/>
            <person name="Takamatsu D."/>
        </authorList>
    </citation>
    <scope>NUCLEOTIDE SEQUENCE</scope>
    <source>
        <strain evidence="2">J43TS3</strain>
    </source>
</reference>
<keyword evidence="1" id="KW-0472">Membrane</keyword>
<dbReference type="EMBL" id="BORP01000001">
    <property type="protein sequence ID" value="GIO26341.1"/>
    <property type="molecule type" value="Genomic_DNA"/>
</dbReference>
<keyword evidence="1" id="KW-0812">Transmembrane</keyword>
<dbReference type="RefSeq" id="WP_212919813.1">
    <property type="nucleotide sequence ID" value="NZ_BORP01000001.1"/>
</dbReference>
<keyword evidence="3" id="KW-1185">Reference proteome</keyword>
<evidence type="ECO:0000313" key="2">
    <source>
        <dbReference type="EMBL" id="GIO26341.1"/>
    </source>
</evidence>
<feature type="transmembrane region" description="Helical" evidence="1">
    <location>
        <begin position="9"/>
        <end position="27"/>
    </location>
</feature>
<accession>A0A919X6B6</accession>
<dbReference type="Proteomes" id="UP000676917">
    <property type="component" value="Unassembled WGS sequence"/>
</dbReference>
<sequence>MKKLITNTNFAYLTTVFILIAVIYSFIVNEPIYKVTTFLFEATIIVSIITVAIHLNALKENKVKKKLILLSLVVPVTVIIYYVVGVIYWYNTGM</sequence>
<organism evidence="2 3">
    <name type="scientific">Ornithinibacillus bavariensis</name>
    <dbReference type="NCBI Taxonomy" id="545502"/>
    <lineage>
        <taxon>Bacteria</taxon>
        <taxon>Bacillati</taxon>
        <taxon>Bacillota</taxon>
        <taxon>Bacilli</taxon>
        <taxon>Bacillales</taxon>
        <taxon>Bacillaceae</taxon>
        <taxon>Ornithinibacillus</taxon>
    </lineage>
</organism>
<keyword evidence="1" id="KW-1133">Transmembrane helix</keyword>
<protein>
    <submittedName>
        <fullName evidence="2">Uncharacterized protein</fullName>
    </submittedName>
</protein>
<comment type="caution">
    <text evidence="2">The sequence shown here is derived from an EMBL/GenBank/DDBJ whole genome shotgun (WGS) entry which is preliminary data.</text>
</comment>
<name>A0A919X6B6_9BACI</name>
<feature type="transmembrane region" description="Helical" evidence="1">
    <location>
        <begin position="67"/>
        <end position="90"/>
    </location>
</feature>
<proteinExistence type="predicted"/>
<dbReference type="AlphaFoldDB" id="A0A919X6B6"/>
<gene>
    <name evidence="2" type="ORF">J43TS3_09520</name>
</gene>
<evidence type="ECO:0000256" key="1">
    <source>
        <dbReference type="SAM" id="Phobius"/>
    </source>
</evidence>